<sequence>MSPSTQSIESAVGKIVEASSKSREEVQRMIDEKKSRFSGLLTESGAAFMIAKELGVNLDFDSGTETKVAGLKEGTDNVDVLARVMHVFSPKSFEKNGKKGLLCNLLVADDSGEVRLTLWHHDVAKLWEQKVERGDILLLKNCSVSTYNEKKQLSLNYGGQFILNKKKNAAFPEPNTAVLKVKELKAGIDNADVFGKIARVFDERSFEREGRNGKLLSFELADETAVARCTAWNDLVEEAKKLRQGMLVKIEGAYTKDGLRGVELQLGWQARILQNPRGFELDTVVSGAERKEIAKLEEGETIEVKAKIKEILPGKLHYLVCPNCSKKVEQIGEGYVCEQCGEVEEPNINLIVAVELQDKSGSMRCVFFGKQAETLIEKSREEMKKELEEKGPDALIEEIKEKVVGREATVEARVKKGLGGEKELVARSIQFKQ</sequence>
<feature type="domain" description="Replication factor A C-terminal" evidence="3">
    <location>
        <begin position="302"/>
        <end position="416"/>
    </location>
</feature>
<dbReference type="GO" id="GO:0010212">
    <property type="term" value="P:response to ionizing radiation"/>
    <property type="evidence" value="ECO:0007669"/>
    <property type="project" value="TreeGrafter"/>
</dbReference>
<dbReference type="Gene3D" id="2.40.50.140">
    <property type="entry name" value="Nucleic acid-binding proteins"/>
    <property type="match status" value="3"/>
</dbReference>
<dbReference type="PANTHER" id="PTHR13356">
    <property type="entry name" value="OB FOLD NUCLEIC ACID BINDING PROTEIN-RELATED"/>
    <property type="match status" value="1"/>
</dbReference>
<dbReference type="AlphaFoldDB" id="A0A7J4IQT6"/>
<dbReference type="GO" id="GO:0003677">
    <property type="term" value="F:DNA binding"/>
    <property type="evidence" value="ECO:0007669"/>
    <property type="project" value="UniProtKB-KW"/>
</dbReference>
<dbReference type="Pfam" id="PF08646">
    <property type="entry name" value="Rep_fac-A_C"/>
    <property type="match status" value="1"/>
</dbReference>
<protein>
    <recommendedName>
        <fullName evidence="6">DUF2240 family protein</fullName>
    </recommendedName>
</protein>
<dbReference type="GO" id="GO:0000724">
    <property type="term" value="P:double-strand break repair via homologous recombination"/>
    <property type="evidence" value="ECO:0007669"/>
    <property type="project" value="TreeGrafter"/>
</dbReference>
<accession>A0A7J4IQT6</accession>
<keyword evidence="1" id="KW-0238">DNA-binding</keyword>
<evidence type="ECO:0000256" key="1">
    <source>
        <dbReference type="ARBA" id="ARBA00023125"/>
    </source>
</evidence>
<evidence type="ECO:0000313" key="5">
    <source>
        <dbReference type="Proteomes" id="UP000577419"/>
    </source>
</evidence>
<evidence type="ECO:0000259" key="2">
    <source>
        <dbReference type="Pfam" id="PF01336"/>
    </source>
</evidence>
<dbReference type="InterPro" id="IPR051231">
    <property type="entry name" value="SOSS-B"/>
</dbReference>
<dbReference type="Pfam" id="PF01336">
    <property type="entry name" value="tRNA_anti-codon"/>
    <property type="match status" value="1"/>
</dbReference>
<reference evidence="5" key="1">
    <citation type="journal article" date="2020" name="bioRxiv">
        <title>A rank-normalized archaeal taxonomy based on genome phylogeny resolves widespread incomplete and uneven classifications.</title>
        <authorList>
            <person name="Rinke C."/>
            <person name="Chuvochina M."/>
            <person name="Mussig A.J."/>
            <person name="Chaumeil P.-A."/>
            <person name="Waite D.W."/>
            <person name="Whitman W.B."/>
            <person name="Parks D.H."/>
            <person name="Hugenholtz P."/>
        </authorList>
    </citation>
    <scope>NUCLEOTIDE SEQUENCE [LARGE SCALE GENOMIC DNA]</scope>
</reference>
<dbReference type="SUPFAM" id="SSF50249">
    <property type="entry name" value="Nucleic acid-binding proteins"/>
    <property type="match status" value="3"/>
</dbReference>
<evidence type="ECO:0008006" key="6">
    <source>
        <dbReference type="Google" id="ProtNLM"/>
    </source>
</evidence>
<dbReference type="InterPro" id="IPR012340">
    <property type="entry name" value="NA-bd_OB-fold"/>
</dbReference>
<dbReference type="Proteomes" id="UP000577419">
    <property type="component" value="Unassembled WGS sequence"/>
</dbReference>
<dbReference type="EMBL" id="DUFG01000005">
    <property type="protein sequence ID" value="HIH07858.1"/>
    <property type="molecule type" value="Genomic_DNA"/>
</dbReference>
<evidence type="ECO:0000313" key="4">
    <source>
        <dbReference type="EMBL" id="HIH07858.1"/>
    </source>
</evidence>
<name>A0A7J4IQT6_9ARCH</name>
<dbReference type="CDD" id="cd04491">
    <property type="entry name" value="SoSSB_OBF"/>
    <property type="match status" value="2"/>
</dbReference>
<dbReference type="InterPro" id="IPR013955">
    <property type="entry name" value="Rep_factor-A_C"/>
</dbReference>
<feature type="domain" description="OB" evidence="2">
    <location>
        <begin position="204"/>
        <end position="264"/>
    </location>
</feature>
<dbReference type="PANTHER" id="PTHR13356:SF0">
    <property type="entry name" value="SOSS COMPLEX SUBUNIT B HOMOLOG"/>
    <property type="match status" value="1"/>
</dbReference>
<dbReference type="InterPro" id="IPR004365">
    <property type="entry name" value="NA-bd_OB_tRNA"/>
</dbReference>
<proteinExistence type="predicted"/>
<gene>
    <name evidence="4" type="ORF">HA237_00640</name>
</gene>
<evidence type="ECO:0000259" key="3">
    <source>
        <dbReference type="Pfam" id="PF08646"/>
    </source>
</evidence>
<organism evidence="4 5">
    <name type="scientific">Candidatus Iainarchaeum sp</name>
    <dbReference type="NCBI Taxonomy" id="3101447"/>
    <lineage>
        <taxon>Archaea</taxon>
        <taxon>Candidatus Iainarchaeota</taxon>
        <taxon>Candidatus Iainarchaeia</taxon>
        <taxon>Candidatus Iainarchaeales</taxon>
        <taxon>Candidatus Iainarchaeaceae</taxon>
        <taxon>Candidatus Iainarchaeum</taxon>
    </lineage>
</organism>
<comment type="caution">
    <text evidence="4">The sequence shown here is derived from an EMBL/GenBank/DDBJ whole genome shotgun (WGS) entry which is preliminary data.</text>
</comment>